<evidence type="ECO:0000313" key="2">
    <source>
        <dbReference type="Proteomes" id="UP000270291"/>
    </source>
</evidence>
<evidence type="ECO:0000313" key="1">
    <source>
        <dbReference type="EMBL" id="RSK38439.1"/>
    </source>
</evidence>
<proteinExistence type="predicted"/>
<dbReference type="EMBL" id="RWIU01000012">
    <property type="protein sequence ID" value="RSK38439.1"/>
    <property type="molecule type" value="Genomic_DNA"/>
</dbReference>
<name>A0A3R9MC25_9BACT</name>
<dbReference type="RefSeq" id="WP_125440657.1">
    <property type="nucleotide sequence ID" value="NZ_RWIU01000012.1"/>
</dbReference>
<reference evidence="1 2" key="1">
    <citation type="submission" date="2018-12" db="EMBL/GenBank/DDBJ databases">
        <authorList>
            <person name="Feng G."/>
            <person name="Zhu H."/>
        </authorList>
    </citation>
    <scope>NUCLEOTIDE SEQUENCE [LARGE SCALE GENOMIC DNA]</scope>
    <source>
        <strain evidence="1 2">LMG 26000</strain>
    </source>
</reference>
<dbReference type="Proteomes" id="UP000270291">
    <property type="component" value="Unassembled WGS sequence"/>
</dbReference>
<dbReference type="AlphaFoldDB" id="A0A3R9MC25"/>
<accession>A0A3R9MC25</accession>
<keyword evidence="2" id="KW-1185">Reference proteome</keyword>
<organism evidence="1 2">
    <name type="scientific">Hymenobacter perfusus</name>
    <dbReference type="NCBI Taxonomy" id="1236770"/>
    <lineage>
        <taxon>Bacteria</taxon>
        <taxon>Pseudomonadati</taxon>
        <taxon>Bacteroidota</taxon>
        <taxon>Cytophagia</taxon>
        <taxon>Cytophagales</taxon>
        <taxon>Hymenobacteraceae</taxon>
        <taxon>Hymenobacter</taxon>
    </lineage>
</organism>
<dbReference type="OrthoDB" id="1830797at2"/>
<comment type="caution">
    <text evidence="1">The sequence shown here is derived from an EMBL/GenBank/DDBJ whole genome shotgun (WGS) entry which is preliminary data.</text>
</comment>
<gene>
    <name evidence="1" type="ORF">EI293_21715</name>
</gene>
<evidence type="ECO:0008006" key="3">
    <source>
        <dbReference type="Google" id="ProtNLM"/>
    </source>
</evidence>
<protein>
    <recommendedName>
        <fullName evidence="3">DUF1877 family protein</fullName>
    </recommendedName>
</protein>
<sequence length="122" mass="13381">MENTKADFYSGYEGEPEVVFALTGPSSGTINAWEGHVNAILTAIPPGPLGRWEGLLLPYHLLTGCWGDEQEMVVEDVPLFAAQLLAVNTSCFESETRRFHEALQALIQQAVSDGGELRISRF</sequence>